<evidence type="ECO:0000256" key="2">
    <source>
        <dbReference type="ARBA" id="ARBA00047806"/>
    </source>
</evidence>
<dbReference type="NCBIfam" id="TIGR00401">
    <property type="entry name" value="msrA"/>
    <property type="match status" value="1"/>
</dbReference>
<dbReference type="InterPro" id="IPR036509">
    <property type="entry name" value="Met_Sox_Rdtase_MsrA_sf"/>
</dbReference>
<organism evidence="6 7">
    <name type="scientific">Henriciella pelagia</name>
    <dbReference type="NCBI Taxonomy" id="1977912"/>
    <lineage>
        <taxon>Bacteria</taxon>
        <taxon>Pseudomonadati</taxon>
        <taxon>Pseudomonadota</taxon>
        <taxon>Alphaproteobacteria</taxon>
        <taxon>Hyphomonadales</taxon>
        <taxon>Hyphomonadaceae</taxon>
        <taxon>Henriciella</taxon>
    </lineage>
</organism>
<comment type="catalytic activity">
    <reaction evidence="2 4">
        <text>L-methionyl-[protein] + [thioredoxin]-disulfide + H2O = L-methionyl-(S)-S-oxide-[protein] + [thioredoxin]-dithiol</text>
        <dbReference type="Rhea" id="RHEA:14217"/>
        <dbReference type="Rhea" id="RHEA-COMP:10698"/>
        <dbReference type="Rhea" id="RHEA-COMP:10700"/>
        <dbReference type="Rhea" id="RHEA-COMP:12313"/>
        <dbReference type="Rhea" id="RHEA-COMP:12315"/>
        <dbReference type="ChEBI" id="CHEBI:15377"/>
        <dbReference type="ChEBI" id="CHEBI:16044"/>
        <dbReference type="ChEBI" id="CHEBI:29950"/>
        <dbReference type="ChEBI" id="CHEBI:44120"/>
        <dbReference type="ChEBI" id="CHEBI:50058"/>
        <dbReference type="EC" id="1.8.4.11"/>
    </reaction>
</comment>
<evidence type="ECO:0000313" key="6">
    <source>
        <dbReference type="EMBL" id="GGB71382.1"/>
    </source>
</evidence>
<dbReference type="PANTHER" id="PTHR42799:SF2">
    <property type="entry name" value="MITOCHONDRIAL PEPTIDE METHIONINE SULFOXIDE REDUCTASE"/>
    <property type="match status" value="1"/>
</dbReference>
<comment type="caution">
    <text evidence="6">The sequence shown here is derived from an EMBL/GenBank/DDBJ whole genome shotgun (WGS) entry which is preliminary data.</text>
</comment>
<protein>
    <recommendedName>
        <fullName evidence="4">Peptide methionine sulfoxide reductase MsrA</fullName>
        <shortName evidence="4">Protein-methionine-S-oxide reductase</shortName>
        <ecNumber evidence="4">1.8.4.11</ecNumber>
    </recommendedName>
    <alternativeName>
        <fullName evidence="4">Peptide-methionine (S)-S-oxide reductase</fullName>
        <shortName evidence="4">Peptide Met(O) reductase</shortName>
    </alternativeName>
</protein>
<comment type="similarity">
    <text evidence="4">Belongs to the MsrA Met sulfoxide reductase family.</text>
</comment>
<feature type="active site" evidence="4">
    <location>
        <position position="54"/>
    </location>
</feature>
<evidence type="ECO:0000259" key="5">
    <source>
        <dbReference type="Pfam" id="PF01625"/>
    </source>
</evidence>
<dbReference type="Gene3D" id="3.30.1060.10">
    <property type="entry name" value="Peptide methionine sulphoxide reductase MsrA"/>
    <property type="match status" value="1"/>
</dbReference>
<accession>A0ABQ1JNV3</accession>
<evidence type="ECO:0000256" key="3">
    <source>
        <dbReference type="ARBA" id="ARBA00048782"/>
    </source>
</evidence>
<dbReference type="RefSeq" id="WP_084392349.1">
    <property type="nucleotide sequence ID" value="NZ_BMKF01000002.1"/>
</dbReference>
<comment type="function">
    <text evidence="4">Has an important function as a repair enzyme for proteins that have been inactivated by oxidation. Catalyzes the reversible oxidation-reduction of methionine sulfoxide in proteins to methionine.</text>
</comment>
<sequence length="217" mass="23701">MFFTRKSAALPEEGAALPGRDKPIVTADTHFVTGVPLNARPPEGFEEIVLGMGCFWGVERIFWQMDGVWLTQAGYAGGETPNPTYEETCSGQTGHTEVVRVIYDPSKVSTGDILKAFWENHDPTQGMRQGNDIGTQYRSAVFVTNDDQLKIAAATRDTYQEALDKAGRGKITTEIGLLQDFYHAEDYHQQYLAKNPNGYCGIGGTGVSCPMPTGVNA</sequence>
<gene>
    <name evidence="4 6" type="primary">msrA</name>
    <name evidence="6" type="ORF">GCM10011503_20050</name>
</gene>
<reference evidence="7" key="1">
    <citation type="journal article" date="2019" name="Int. J. Syst. Evol. Microbiol.">
        <title>The Global Catalogue of Microorganisms (GCM) 10K type strain sequencing project: providing services to taxonomists for standard genome sequencing and annotation.</title>
        <authorList>
            <consortium name="The Broad Institute Genomics Platform"/>
            <consortium name="The Broad Institute Genome Sequencing Center for Infectious Disease"/>
            <person name="Wu L."/>
            <person name="Ma J."/>
        </authorList>
    </citation>
    <scope>NUCLEOTIDE SEQUENCE [LARGE SCALE GENOMIC DNA]</scope>
    <source>
        <strain evidence="7">CGMCC 1.15928</strain>
    </source>
</reference>
<dbReference type="InterPro" id="IPR050162">
    <property type="entry name" value="MsrA_MetSO_reductase"/>
</dbReference>
<name>A0ABQ1JNV3_9PROT</name>
<dbReference type="EMBL" id="BMKF01000002">
    <property type="protein sequence ID" value="GGB71382.1"/>
    <property type="molecule type" value="Genomic_DNA"/>
</dbReference>
<evidence type="ECO:0000313" key="7">
    <source>
        <dbReference type="Proteomes" id="UP000628854"/>
    </source>
</evidence>
<keyword evidence="1 4" id="KW-0560">Oxidoreductase</keyword>
<dbReference type="EC" id="1.8.4.11" evidence="4"/>
<dbReference type="Proteomes" id="UP000628854">
    <property type="component" value="Unassembled WGS sequence"/>
</dbReference>
<proteinExistence type="inferred from homology"/>
<feature type="domain" description="Peptide methionine sulphoxide reductase MsrA" evidence="5">
    <location>
        <begin position="47"/>
        <end position="200"/>
    </location>
</feature>
<dbReference type="SUPFAM" id="SSF55068">
    <property type="entry name" value="Peptide methionine sulfoxide reductase"/>
    <property type="match status" value="1"/>
</dbReference>
<dbReference type="Pfam" id="PF01625">
    <property type="entry name" value="PMSR"/>
    <property type="match status" value="1"/>
</dbReference>
<keyword evidence="7" id="KW-1185">Reference proteome</keyword>
<evidence type="ECO:0000256" key="4">
    <source>
        <dbReference type="HAMAP-Rule" id="MF_01401"/>
    </source>
</evidence>
<evidence type="ECO:0000256" key="1">
    <source>
        <dbReference type="ARBA" id="ARBA00023002"/>
    </source>
</evidence>
<dbReference type="InterPro" id="IPR002569">
    <property type="entry name" value="Met_Sox_Rdtase_MsrA_dom"/>
</dbReference>
<dbReference type="PANTHER" id="PTHR42799">
    <property type="entry name" value="MITOCHONDRIAL PEPTIDE METHIONINE SULFOXIDE REDUCTASE"/>
    <property type="match status" value="1"/>
</dbReference>
<comment type="catalytic activity">
    <reaction evidence="3 4">
        <text>[thioredoxin]-disulfide + L-methionine + H2O = L-methionine (S)-S-oxide + [thioredoxin]-dithiol</text>
        <dbReference type="Rhea" id="RHEA:19993"/>
        <dbReference type="Rhea" id="RHEA-COMP:10698"/>
        <dbReference type="Rhea" id="RHEA-COMP:10700"/>
        <dbReference type="ChEBI" id="CHEBI:15377"/>
        <dbReference type="ChEBI" id="CHEBI:29950"/>
        <dbReference type="ChEBI" id="CHEBI:50058"/>
        <dbReference type="ChEBI" id="CHEBI:57844"/>
        <dbReference type="ChEBI" id="CHEBI:58772"/>
        <dbReference type="EC" id="1.8.4.11"/>
    </reaction>
</comment>
<dbReference type="HAMAP" id="MF_01401">
    <property type="entry name" value="MsrA"/>
    <property type="match status" value="1"/>
</dbReference>